<dbReference type="AlphaFoldDB" id="V7B3U9"/>
<keyword evidence="3" id="KW-1185">Reference proteome</keyword>
<dbReference type="OMA" id="QWHTYNT"/>
<dbReference type="STRING" id="3885.V7B3U9"/>
<name>V7B3U9_PHAVU</name>
<dbReference type="InterPro" id="IPR001611">
    <property type="entry name" value="Leu-rich_rpt"/>
</dbReference>
<dbReference type="InterPro" id="IPR032675">
    <property type="entry name" value="LRR_dom_sf"/>
</dbReference>
<dbReference type="PANTHER" id="PTHR48059">
    <property type="entry name" value="POLYGALACTURONASE INHIBITOR 1"/>
    <property type="match status" value="1"/>
</dbReference>
<dbReference type="eggNOG" id="KOG0619">
    <property type="taxonomic scope" value="Eukaryota"/>
</dbReference>
<dbReference type="Gene3D" id="3.80.10.10">
    <property type="entry name" value="Ribonuclease Inhibitor"/>
    <property type="match status" value="1"/>
</dbReference>
<dbReference type="PANTHER" id="PTHR48059:SF30">
    <property type="entry name" value="OS06G0587000 PROTEIN"/>
    <property type="match status" value="1"/>
</dbReference>
<dbReference type="SUPFAM" id="SSF52058">
    <property type="entry name" value="L domain-like"/>
    <property type="match status" value="1"/>
</dbReference>
<dbReference type="Proteomes" id="UP000000226">
    <property type="component" value="Chromosome 8"/>
</dbReference>
<evidence type="ECO:0000313" key="3">
    <source>
        <dbReference type="Proteomes" id="UP000000226"/>
    </source>
</evidence>
<dbReference type="Pfam" id="PF13855">
    <property type="entry name" value="LRR_8"/>
    <property type="match status" value="2"/>
</dbReference>
<organism evidence="2 3">
    <name type="scientific">Phaseolus vulgaris</name>
    <name type="common">Kidney bean</name>
    <name type="synonym">French bean</name>
    <dbReference type="NCBI Taxonomy" id="3885"/>
    <lineage>
        <taxon>Eukaryota</taxon>
        <taxon>Viridiplantae</taxon>
        <taxon>Streptophyta</taxon>
        <taxon>Embryophyta</taxon>
        <taxon>Tracheophyta</taxon>
        <taxon>Spermatophyta</taxon>
        <taxon>Magnoliopsida</taxon>
        <taxon>eudicotyledons</taxon>
        <taxon>Gunneridae</taxon>
        <taxon>Pentapetalae</taxon>
        <taxon>rosids</taxon>
        <taxon>fabids</taxon>
        <taxon>Fabales</taxon>
        <taxon>Fabaceae</taxon>
        <taxon>Papilionoideae</taxon>
        <taxon>50 kb inversion clade</taxon>
        <taxon>NPAAA clade</taxon>
        <taxon>indigoferoid/millettioid clade</taxon>
        <taxon>Phaseoleae</taxon>
        <taxon>Phaseolus</taxon>
    </lineage>
</organism>
<sequence length="175" mass="19167">IFPEKIFQVTTLSDIDLSYNDYLNGSLPGLPLNGSLQKLIVSHTRLSGALPTSIGSITCAHFEGLRKLVQIDLQDNLLDGNIPSSLFALPSVQRIDLSNNHFSGQLDEFSNISSSMLESLDLRSNNLEGPIPASIFNLTSLIVLQLSFNKLNGTIKLDVIQRLPKLNKLALSHNN</sequence>
<reference evidence="3" key="1">
    <citation type="journal article" date="2014" name="Nat. Genet.">
        <title>A reference genome for common bean and genome-wide analysis of dual domestications.</title>
        <authorList>
            <person name="Schmutz J."/>
            <person name="McClean P.E."/>
            <person name="Mamidi S."/>
            <person name="Wu G.A."/>
            <person name="Cannon S.B."/>
            <person name="Grimwood J."/>
            <person name="Jenkins J."/>
            <person name="Shu S."/>
            <person name="Song Q."/>
            <person name="Chavarro C."/>
            <person name="Torres-Torres M."/>
            <person name="Geffroy V."/>
            <person name="Moghaddam S.M."/>
            <person name="Gao D."/>
            <person name="Abernathy B."/>
            <person name="Barry K."/>
            <person name="Blair M."/>
            <person name="Brick M.A."/>
            <person name="Chovatia M."/>
            <person name="Gepts P."/>
            <person name="Goodstein D.M."/>
            <person name="Gonzales M."/>
            <person name="Hellsten U."/>
            <person name="Hyten D.L."/>
            <person name="Jia G."/>
            <person name="Kelly J.D."/>
            <person name="Kudrna D."/>
            <person name="Lee R."/>
            <person name="Richard M.M."/>
            <person name="Miklas P.N."/>
            <person name="Osorno J.M."/>
            <person name="Rodrigues J."/>
            <person name="Thareau V."/>
            <person name="Urrea C.A."/>
            <person name="Wang M."/>
            <person name="Yu Y."/>
            <person name="Zhang M."/>
            <person name="Wing R.A."/>
            <person name="Cregan P.B."/>
            <person name="Rokhsar D.S."/>
            <person name="Jackson S.A."/>
        </authorList>
    </citation>
    <scope>NUCLEOTIDE SEQUENCE [LARGE SCALE GENOMIC DNA]</scope>
    <source>
        <strain evidence="3">cv. G19833</strain>
    </source>
</reference>
<protein>
    <submittedName>
        <fullName evidence="2">Uncharacterized protein</fullName>
    </submittedName>
</protein>
<dbReference type="Gramene" id="ESW12225">
    <property type="protein sequence ID" value="ESW12225"/>
    <property type="gene ID" value="PHAVU_008G0952002g"/>
</dbReference>
<accession>V7B3U9</accession>
<feature type="non-terminal residue" evidence="2">
    <location>
        <position position="1"/>
    </location>
</feature>
<evidence type="ECO:0000256" key="1">
    <source>
        <dbReference type="ARBA" id="ARBA00004196"/>
    </source>
</evidence>
<gene>
    <name evidence="2" type="ORF">PHAVU_008G0952002g</name>
</gene>
<feature type="non-terminal residue" evidence="2">
    <location>
        <position position="175"/>
    </location>
</feature>
<proteinExistence type="predicted"/>
<dbReference type="InterPro" id="IPR051848">
    <property type="entry name" value="PGIP"/>
</dbReference>
<dbReference type="EMBL" id="CM002295">
    <property type="protein sequence ID" value="ESW12225.1"/>
    <property type="molecule type" value="Genomic_DNA"/>
</dbReference>
<comment type="subcellular location">
    <subcellularLocation>
        <location evidence="1">Cell envelope</location>
    </subcellularLocation>
</comment>
<evidence type="ECO:0000313" key="2">
    <source>
        <dbReference type="EMBL" id="ESW12225.1"/>
    </source>
</evidence>
<dbReference type="OrthoDB" id="1436052at2759"/>